<feature type="signal peptide" evidence="9">
    <location>
        <begin position="1"/>
        <end position="18"/>
    </location>
</feature>
<evidence type="ECO:0000313" key="14">
    <source>
        <dbReference type="Proteomes" id="UP000094389"/>
    </source>
</evidence>
<keyword evidence="8" id="KW-0175">Coiled coil</keyword>
<evidence type="ECO:0000313" key="13">
    <source>
        <dbReference type="Proteomes" id="UP000038830"/>
    </source>
</evidence>
<evidence type="ECO:0000256" key="8">
    <source>
        <dbReference type="SAM" id="Coils"/>
    </source>
</evidence>
<dbReference type="SMART" id="SM01190">
    <property type="entry name" value="EMP24_GP25L"/>
    <property type="match status" value="1"/>
</dbReference>
<feature type="domain" description="GOLD" evidence="10">
    <location>
        <begin position="28"/>
        <end position="129"/>
    </location>
</feature>
<dbReference type="InterPro" id="IPR015720">
    <property type="entry name" value="Emp24-like"/>
</dbReference>
<dbReference type="EMBL" id="KV453925">
    <property type="protein sequence ID" value="ODV75768.1"/>
    <property type="molecule type" value="Genomic_DNA"/>
</dbReference>
<evidence type="ECO:0000259" key="10">
    <source>
        <dbReference type="PROSITE" id="PS50866"/>
    </source>
</evidence>
<dbReference type="OrthoDB" id="3427at2759"/>
<dbReference type="RefSeq" id="XP_020072807.1">
    <property type="nucleotide sequence ID" value="XM_020212356.1"/>
</dbReference>
<evidence type="ECO:0000256" key="3">
    <source>
        <dbReference type="ARBA" id="ARBA00022692"/>
    </source>
</evidence>
<dbReference type="Pfam" id="PF01105">
    <property type="entry name" value="EMP24_GP25L"/>
    <property type="match status" value="1"/>
</dbReference>
<evidence type="ECO:0000256" key="7">
    <source>
        <dbReference type="RuleBase" id="RU003827"/>
    </source>
</evidence>
<dbReference type="GeneID" id="30986752"/>
<dbReference type="AlphaFoldDB" id="A0A0H5BYP3"/>
<reference evidence="13" key="2">
    <citation type="journal article" date="2015" name="J. Biotechnol.">
        <title>The structure of the Cyberlindnera jadinii genome and its relation to Candida utilis analyzed by the occurrence of single nucleotide polymorphisms.</title>
        <authorList>
            <person name="Rupp O."/>
            <person name="Brinkrolf K."/>
            <person name="Buerth C."/>
            <person name="Kunigo M."/>
            <person name="Schneider J."/>
            <person name="Jaenicke S."/>
            <person name="Goesmann A."/>
            <person name="Puehler A."/>
            <person name="Jaeger K.-E."/>
            <person name="Ernst J.F."/>
        </authorList>
    </citation>
    <scope>NUCLEOTIDE SEQUENCE [LARGE SCALE GENOMIC DNA]</scope>
    <source>
        <strain evidence="13">ATCC 18201 / CBS 1600 / BCRC 20928 / JCM 3617 / NBRC 0987 / NRRL Y-1542</strain>
    </source>
</reference>
<dbReference type="GO" id="GO:0005737">
    <property type="term" value="C:cytoplasm"/>
    <property type="evidence" value="ECO:0007669"/>
    <property type="project" value="GOC"/>
</dbReference>
<feature type="chain" id="PRO_5040667242" evidence="9">
    <location>
        <begin position="19"/>
        <end position="215"/>
    </location>
</feature>
<dbReference type="GO" id="GO:0006888">
    <property type="term" value="P:endoplasmic reticulum to Golgi vesicle-mediated transport"/>
    <property type="evidence" value="ECO:0007669"/>
    <property type="project" value="UniProtKB-ARBA"/>
</dbReference>
<keyword evidence="4 9" id="KW-0732">Signal</keyword>
<evidence type="ECO:0000256" key="1">
    <source>
        <dbReference type="ARBA" id="ARBA00004479"/>
    </source>
</evidence>
<gene>
    <name evidence="11" type="primary">ERP6</name>
    <name evidence="11" type="ORF">BN1211_0360</name>
    <name evidence="12" type="ORF">CYBJADRAFT_121484</name>
</gene>
<dbReference type="STRING" id="983966.A0A0H5BYP3"/>
<comment type="similarity">
    <text evidence="2 7">Belongs to the EMP24/GP25L family.</text>
</comment>
<dbReference type="PROSITE" id="PS50866">
    <property type="entry name" value="GOLD"/>
    <property type="match status" value="1"/>
</dbReference>
<sequence>MRLQALSILLCIFSAVNAFHFYLSGGERKCFYKELSQGTVLIGKYDVSILDPTTESFKKATSDQVGVVIDVEEVFDNDHRVVHQKGSPTGEFTFSALDSGDHRICFQPQSQGWLAKIKTKVDVDFELGSSEQYDSKKRGTVQSLTDRVRTLNEKVNEIKREQQLTREREAIFRDMSETTNSRVVRWSIIQLVALGGACVWQLKHLRSFFVKQKIL</sequence>
<evidence type="ECO:0000256" key="5">
    <source>
        <dbReference type="ARBA" id="ARBA00022989"/>
    </source>
</evidence>
<evidence type="ECO:0000256" key="9">
    <source>
        <dbReference type="SAM" id="SignalP"/>
    </source>
</evidence>
<dbReference type="Proteomes" id="UP000094389">
    <property type="component" value="Unassembled WGS sequence"/>
</dbReference>
<dbReference type="OMA" id="GATCAWQ"/>
<name>A0A0H5BYP3_CYBJN</name>
<dbReference type="GO" id="GO:0016020">
    <property type="term" value="C:membrane"/>
    <property type="evidence" value="ECO:0007669"/>
    <property type="project" value="UniProtKB-SubCell"/>
</dbReference>
<keyword evidence="3 7" id="KW-0812">Transmembrane</keyword>
<accession>A0A0H5BYP3</accession>
<keyword evidence="5" id="KW-1133">Transmembrane helix</keyword>
<organism evidence="11 13">
    <name type="scientific">Cyberlindnera jadinii (strain ATCC 18201 / CBS 1600 / BCRC 20928 / JCM 3617 / NBRC 0987 / NRRL Y-1542)</name>
    <name type="common">Torula yeast</name>
    <name type="synonym">Candida utilis</name>
    <dbReference type="NCBI Taxonomy" id="983966"/>
    <lineage>
        <taxon>Eukaryota</taxon>
        <taxon>Fungi</taxon>
        <taxon>Dikarya</taxon>
        <taxon>Ascomycota</taxon>
        <taxon>Saccharomycotina</taxon>
        <taxon>Saccharomycetes</taxon>
        <taxon>Phaffomycetales</taxon>
        <taxon>Phaffomycetaceae</taxon>
        <taxon>Cyberlindnera</taxon>
    </lineage>
</organism>
<evidence type="ECO:0000256" key="6">
    <source>
        <dbReference type="ARBA" id="ARBA00023136"/>
    </source>
</evidence>
<accession>A0A1E4S8G2</accession>
<feature type="coiled-coil region" evidence="8">
    <location>
        <begin position="141"/>
        <end position="168"/>
    </location>
</feature>
<reference evidence="11" key="1">
    <citation type="submission" date="2014-12" db="EMBL/GenBank/DDBJ databases">
        <authorList>
            <person name="Jaenicke S."/>
        </authorList>
    </citation>
    <scope>NUCLEOTIDE SEQUENCE [LARGE SCALE GENOMIC DNA]</scope>
    <source>
        <strain evidence="11">CBS1600</strain>
    </source>
</reference>
<comment type="subcellular location">
    <subcellularLocation>
        <location evidence="1 7">Membrane</location>
        <topology evidence="1 7">Single-pass type I membrane protein</topology>
    </subcellularLocation>
</comment>
<keyword evidence="6" id="KW-0472">Membrane</keyword>
<dbReference type="EMBL" id="CDQK01000001">
    <property type="protein sequence ID" value="CEP20481.1"/>
    <property type="molecule type" value="Genomic_DNA"/>
</dbReference>
<reference evidence="12 14" key="3">
    <citation type="journal article" date="2016" name="Proc. Natl. Acad. Sci. U.S.A.">
        <title>Comparative genomics of biotechnologically important yeasts.</title>
        <authorList>
            <person name="Riley R."/>
            <person name="Haridas S."/>
            <person name="Wolfe K.H."/>
            <person name="Lopes M.R."/>
            <person name="Hittinger C.T."/>
            <person name="Goeker M."/>
            <person name="Salamov A.A."/>
            <person name="Wisecaver J.H."/>
            <person name="Long T.M."/>
            <person name="Calvey C.H."/>
            <person name="Aerts A.L."/>
            <person name="Barry K.W."/>
            <person name="Choi C."/>
            <person name="Clum A."/>
            <person name="Coughlan A.Y."/>
            <person name="Deshpande S."/>
            <person name="Douglass A.P."/>
            <person name="Hanson S.J."/>
            <person name="Klenk H.-P."/>
            <person name="LaButti K.M."/>
            <person name="Lapidus A."/>
            <person name="Lindquist E.A."/>
            <person name="Lipzen A.M."/>
            <person name="Meier-Kolthoff J.P."/>
            <person name="Ohm R.A."/>
            <person name="Otillar R.P."/>
            <person name="Pangilinan J.L."/>
            <person name="Peng Y."/>
            <person name="Rokas A."/>
            <person name="Rosa C.A."/>
            <person name="Scheuner C."/>
            <person name="Sibirny A.A."/>
            <person name="Slot J.C."/>
            <person name="Stielow J.B."/>
            <person name="Sun H."/>
            <person name="Kurtzman C.P."/>
            <person name="Blackwell M."/>
            <person name="Grigoriev I.V."/>
            <person name="Jeffries T.W."/>
        </authorList>
    </citation>
    <scope>NUCLEOTIDE SEQUENCE [LARGE SCALE GENOMIC DNA]</scope>
    <source>
        <strain evidence="14">ATCC 18201 / CBS 1600 / BCRC 20928 / JCM 3617 / NBRC 0987 / NRRL Y-1542</strain>
        <strain evidence="12">NRRL Y-1542</strain>
    </source>
</reference>
<evidence type="ECO:0000256" key="2">
    <source>
        <dbReference type="ARBA" id="ARBA00007104"/>
    </source>
</evidence>
<dbReference type="InterPro" id="IPR009038">
    <property type="entry name" value="GOLD_dom"/>
</dbReference>
<dbReference type="PANTHER" id="PTHR22811">
    <property type="entry name" value="TRANSMEMBRANE EMP24 DOMAIN-CONTAINING PROTEIN"/>
    <property type="match status" value="1"/>
</dbReference>
<keyword evidence="14" id="KW-1185">Reference proteome</keyword>
<protein>
    <submittedName>
        <fullName evidence="11">ERP6 protein</fullName>
    </submittedName>
</protein>
<proteinExistence type="inferred from homology"/>
<evidence type="ECO:0000256" key="4">
    <source>
        <dbReference type="ARBA" id="ARBA00022729"/>
    </source>
</evidence>
<evidence type="ECO:0000313" key="11">
    <source>
        <dbReference type="EMBL" id="CEP20481.1"/>
    </source>
</evidence>
<evidence type="ECO:0000313" key="12">
    <source>
        <dbReference type="EMBL" id="ODV75768.1"/>
    </source>
</evidence>
<dbReference type="Proteomes" id="UP000038830">
    <property type="component" value="Unassembled WGS sequence"/>
</dbReference>